<dbReference type="InterPro" id="IPR015991">
    <property type="entry name" value="TatD/YcfH-like"/>
</dbReference>
<dbReference type="GO" id="GO:0005829">
    <property type="term" value="C:cytosol"/>
    <property type="evidence" value="ECO:0007669"/>
    <property type="project" value="TreeGrafter"/>
</dbReference>
<evidence type="ECO:0000313" key="5">
    <source>
        <dbReference type="EMBL" id="THU37338.1"/>
    </source>
</evidence>
<dbReference type="SUPFAM" id="SSF51556">
    <property type="entry name" value="Metallo-dependent hydrolases"/>
    <property type="match status" value="1"/>
</dbReference>
<gene>
    <name evidence="5" type="ORF">FAM09_20555</name>
</gene>
<feature type="binding site" evidence="4">
    <location>
        <position position="157"/>
    </location>
    <ligand>
        <name>a divalent metal cation</name>
        <dbReference type="ChEBI" id="CHEBI:60240"/>
        <label>2</label>
    </ligand>
</feature>
<dbReference type="GO" id="GO:0046872">
    <property type="term" value="F:metal ion binding"/>
    <property type="evidence" value="ECO:0007669"/>
    <property type="project" value="UniProtKB-KW"/>
</dbReference>
<evidence type="ECO:0000313" key="6">
    <source>
        <dbReference type="Proteomes" id="UP000306918"/>
    </source>
</evidence>
<dbReference type="GO" id="GO:0004536">
    <property type="term" value="F:DNA nuclease activity"/>
    <property type="evidence" value="ECO:0007669"/>
    <property type="project" value="InterPro"/>
</dbReference>
<feature type="binding site" evidence="4">
    <location>
        <position position="96"/>
    </location>
    <ligand>
        <name>a divalent metal cation</name>
        <dbReference type="ChEBI" id="CHEBI:60240"/>
        <label>1</label>
    </ligand>
</feature>
<dbReference type="InterPro" id="IPR001130">
    <property type="entry name" value="TatD-like"/>
</dbReference>
<dbReference type="EMBL" id="STFF01000005">
    <property type="protein sequence ID" value="THU37338.1"/>
    <property type="molecule type" value="Genomic_DNA"/>
</dbReference>
<protein>
    <submittedName>
        <fullName evidence="5">TatD family deoxyribonuclease</fullName>
    </submittedName>
</protein>
<evidence type="ECO:0000256" key="3">
    <source>
        <dbReference type="ARBA" id="ARBA00022801"/>
    </source>
</evidence>
<feature type="binding site" evidence="4">
    <location>
        <position position="132"/>
    </location>
    <ligand>
        <name>a divalent metal cation</name>
        <dbReference type="ChEBI" id="CHEBI:60240"/>
        <label>2</label>
    </ligand>
</feature>
<dbReference type="PIRSF" id="PIRSF005902">
    <property type="entry name" value="DNase_TatD"/>
    <property type="match status" value="1"/>
</dbReference>
<keyword evidence="3" id="KW-0378">Hydrolase</keyword>
<dbReference type="PANTHER" id="PTHR46124">
    <property type="entry name" value="D-AMINOACYL-TRNA DEACYLASE"/>
    <property type="match status" value="1"/>
</dbReference>
<dbReference type="Pfam" id="PF01026">
    <property type="entry name" value="TatD_DNase"/>
    <property type="match status" value="1"/>
</dbReference>
<dbReference type="Gene3D" id="3.20.20.140">
    <property type="entry name" value="Metal-dependent hydrolases"/>
    <property type="match status" value="1"/>
</dbReference>
<evidence type="ECO:0000256" key="2">
    <source>
        <dbReference type="ARBA" id="ARBA00022723"/>
    </source>
</evidence>
<dbReference type="OrthoDB" id="9810005at2"/>
<feature type="binding site" evidence="4">
    <location>
        <position position="9"/>
    </location>
    <ligand>
        <name>a divalent metal cation</name>
        <dbReference type="ChEBI" id="CHEBI:60240"/>
        <label>1</label>
    </ligand>
</feature>
<keyword evidence="2 4" id="KW-0479">Metal-binding</keyword>
<sequence length="257" mass="29245">MNIQLIDTHCHLYGQEFAQDIRAVIERAENEGVRQFYLPAVDSEAHDAMLQLELDFPGKCFAMMGLHPCSVKEDYKEELALVGEWLGKRPFKAVGEIGLDYYWDKTFVAAQQEAFHQQIEWALQYQLPIVIHSRESMADSIRIVQEHQKGSLRGIFHCFTGTLEEAQQIIELGFYLGIGGVVTYKNTHLREVLKVVSMDQIVLETDAPYLTPVPFRGKRNESSYLKYIVEKIAEVKEISVEEAATITTANAKKIFGS</sequence>
<feature type="binding site" evidence="4">
    <location>
        <position position="206"/>
    </location>
    <ligand>
        <name>a divalent metal cation</name>
        <dbReference type="ChEBI" id="CHEBI:60240"/>
        <label>1</label>
    </ligand>
</feature>
<dbReference type="InterPro" id="IPR032466">
    <property type="entry name" value="Metal_Hydrolase"/>
</dbReference>
<reference evidence="5 6" key="1">
    <citation type="submission" date="2019-04" db="EMBL/GenBank/DDBJ databases">
        <title>Niastella caeni sp. nov., isolated from activated sludge.</title>
        <authorList>
            <person name="Sheng M."/>
        </authorList>
    </citation>
    <scope>NUCLEOTIDE SEQUENCE [LARGE SCALE GENOMIC DNA]</scope>
    <source>
        <strain evidence="5 6">HX-2-15</strain>
    </source>
</reference>
<evidence type="ECO:0000256" key="4">
    <source>
        <dbReference type="PIRSR" id="PIRSR005902-1"/>
    </source>
</evidence>
<dbReference type="PANTHER" id="PTHR46124:SF4">
    <property type="entry name" value="HYDROLASE TATD"/>
    <property type="match status" value="1"/>
</dbReference>
<feature type="binding site" evidence="4">
    <location>
        <position position="11"/>
    </location>
    <ligand>
        <name>a divalent metal cation</name>
        <dbReference type="ChEBI" id="CHEBI:60240"/>
        <label>1</label>
    </ligand>
</feature>
<comment type="caution">
    <text evidence="5">The sequence shown here is derived from an EMBL/GenBank/DDBJ whole genome shotgun (WGS) entry which is preliminary data.</text>
</comment>
<comment type="similarity">
    <text evidence="1">Belongs to the metallo-dependent hydrolases superfamily. TatD-type hydrolase family.</text>
</comment>
<accession>A0A4S8HPK8</accession>
<dbReference type="PROSITE" id="PS01091">
    <property type="entry name" value="TATD_3"/>
    <property type="match status" value="1"/>
</dbReference>
<dbReference type="NCBIfam" id="TIGR00010">
    <property type="entry name" value="YchF/TatD family DNA exonuclease"/>
    <property type="match status" value="1"/>
</dbReference>
<dbReference type="Proteomes" id="UP000306918">
    <property type="component" value="Unassembled WGS sequence"/>
</dbReference>
<name>A0A4S8HPK8_9BACT</name>
<dbReference type="CDD" id="cd01310">
    <property type="entry name" value="TatD_DNAse"/>
    <property type="match status" value="1"/>
</dbReference>
<dbReference type="RefSeq" id="WP_136579011.1">
    <property type="nucleotide sequence ID" value="NZ_STFF01000005.1"/>
</dbReference>
<keyword evidence="6" id="KW-1185">Reference proteome</keyword>
<dbReference type="InterPro" id="IPR018228">
    <property type="entry name" value="DNase_TatD-rel_CS"/>
</dbReference>
<organism evidence="5 6">
    <name type="scientific">Niastella caeni</name>
    <dbReference type="NCBI Taxonomy" id="2569763"/>
    <lineage>
        <taxon>Bacteria</taxon>
        <taxon>Pseudomonadati</taxon>
        <taxon>Bacteroidota</taxon>
        <taxon>Chitinophagia</taxon>
        <taxon>Chitinophagales</taxon>
        <taxon>Chitinophagaceae</taxon>
        <taxon>Niastella</taxon>
    </lineage>
</organism>
<dbReference type="GO" id="GO:0016788">
    <property type="term" value="F:hydrolase activity, acting on ester bonds"/>
    <property type="evidence" value="ECO:0007669"/>
    <property type="project" value="InterPro"/>
</dbReference>
<evidence type="ECO:0000256" key="1">
    <source>
        <dbReference type="ARBA" id="ARBA00009275"/>
    </source>
</evidence>
<dbReference type="FunFam" id="3.20.20.140:FF:000005">
    <property type="entry name" value="TatD family hydrolase"/>
    <property type="match status" value="1"/>
</dbReference>
<dbReference type="AlphaFoldDB" id="A0A4S8HPK8"/>
<proteinExistence type="inferred from homology"/>